<sequence length="201" mass="22778">MADDSIWDSWEDFADSGDIDKHVENGLNINGTDYANYDEKLKPNKKKTDGRNDDSEGRNSLSPQPGFRILARPAVVHEDDQNRTAYTPQLKILRRPGKSSEQQRYEDEQRRLAAQQPVKTLAQREAAYAAARQRIMGNEKNKSGNETHAKSGGTAQENRSSSRPEHLRRFSKSKNHQNGSTTEVRRQPKGAQNSKGFKNNR</sequence>
<dbReference type="OrthoDB" id="5373615at2759"/>
<name>F6SD42_CIOIN</name>
<feature type="compositionally biased region" description="Polar residues" evidence="1">
    <location>
        <begin position="190"/>
        <end position="201"/>
    </location>
</feature>
<feature type="compositionally biased region" description="Low complexity" evidence="1">
    <location>
        <begin position="123"/>
        <end position="134"/>
    </location>
</feature>
<dbReference type="PANTHER" id="PTHR31796">
    <property type="entry name" value="SUZ DOMAIN-CONTAINING PROTEIN 1"/>
    <property type="match status" value="1"/>
</dbReference>
<dbReference type="STRING" id="7719.ENSCINP00000021131"/>
<reference evidence="3" key="3">
    <citation type="submission" date="2025-09" db="UniProtKB">
        <authorList>
            <consortium name="Ensembl"/>
        </authorList>
    </citation>
    <scope>IDENTIFICATION</scope>
</reference>
<dbReference type="AlphaFoldDB" id="F6SD42"/>
<dbReference type="GeneTree" id="ENSGT00390000005532"/>
<proteinExistence type="predicted"/>
<gene>
    <name evidence="3" type="primary">LOC100177692</name>
</gene>
<feature type="compositionally biased region" description="Basic and acidic residues" evidence="1">
    <location>
        <begin position="101"/>
        <end position="111"/>
    </location>
</feature>
<feature type="region of interest" description="Disordered" evidence="1">
    <location>
        <begin position="16"/>
        <end position="201"/>
    </location>
</feature>
<evidence type="ECO:0000313" key="4">
    <source>
        <dbReference type="Proteomes" id="UP000008144"/>
    </source>
</evidence>
<dbReference type="GeneID" id="100177692"/>
<evidence type="ECO:0000313" key="3">
    <source>
        <dbReference type="Ensembl" id="ENSCINP00000021131.3"/>
    </source>
</evidence>
<evidence type="ECO:0000259" key="2">
    <source>
        <dbReference type="PROSITE" id="PS51673"/>
    </source>
</evidence>
<feature type="compositionally biased region" description="Basic and acidic residues" evidence="1">
    <location>
        <begin position="37"/>
        <end position="57"/>
    </location>
</feature>
<feature type="compositionally biased region" description="Basic and acidic residues" evidence="1">
    <location>
        <begin position="137"/>
        <end position="149"/>
    </location>
</feature>
<feature type="domain" description="SUZ" evidence="2">
    <location>
        <begin position="68"/>
        <end position="140"/>
    </location>
</feature>
<dbReference type="HOGENOM" id="CLU_1360004_0_0_1"/>
<dbReference type="PROSITE" id="PS51673">
    <property type="entry name" value="SUZ"/>
    <property type="match status" value="1"/>
</dbReference>
<dbReference type="Ensembl" id="ENSCINT00000021131.3">
    <property type="protein sequence ID" value="ENSCINP00000021131.3"/>
    <property type="gene ID" value="ENSCING00000010674.3"/>
</dbReference>
<dbReference type="FunCoup" id="F6SD42">
    <property type="interactions" value="4"/>
</dbReference>
<accession>F6SD42</accession>
<accession>A0A1W2W691</accession>
<dbReference type="InterPro" id="IPR039228">
    <property type="entry name" value="SZRD1"/>
</dbReference>
<reference evidence="4" key="1">
    <citation type="journal article" date="2002" name="Science">
        <title>The draft genome of Ciona intestinalis: insights into chordate and vertebrate origins.</title>
        <authorList>
            <person name="Dehal P."/>
            <person name="Satou Y."/>
            <person name="Campbell R.K."/>
            <person name="Chapman J."/>
            <person name="Degnan B."/>
            <person name="De Tomaso A."/>
            <person name="Davidson B."/>
            <person name="Di Gregorio A."/>
            <person name="Gelpke M."/>
            <person name="Goodstein D.M."/>
            <person name="Harafuji N."/>
            <person name="Hastings K.E."/>
            <person name="Ho I."/>
            <person name="Hotta K."/>
            <person name="Huang W."/>
            <person name="Kawashima T."/>
            <person name="Lemaire P."/>
            <person name="Martinez D."/>
            <person name="Meinertzhagen I.A."/>
            <person name="Necula S."/>
            <person name="Nonaka M."/>
            <person name="Putnam N."/>
            <person name="Rash S."/>
            <person name="Saiga H."/>
            <person name="Satake M."/>
            <person name="Terry A."/>
            <person name="Yamada L."/>
            <person name="Wang H.G."/>
            <person name="Awazu S."/>
            <person name="Azumi K."/>
            <person name="Boore J."/>
            <person name="Branno M."/>
            <person name="Chin-Bow S."/>
            <person name="DeSantis R."/>
            <person name="Doyle S."/>
            <person name="Francino P."/>
            <person name="Keys D.N."/>
            <person name="Haga S."/>
            <person name="Hayashi H."/>
            <person name="Hino K."/>
            <person name="Imai K.S."/>
            <person name="Inaba K."/>
            <person name="Kano S."/>
            <person name="Kobayashi K."/>
            <person name="Kobayashi M."/>
            <person name="Lee B.I."/>
            <person name="Makabe K.W."/>
            <person name="Manohar C."/>
            <person name="Matassi G."/>
            <person name="Medina M."/>
            <person name="Mochizuki Y."/>
            <person name="Mount S."/>
            <person name="Morishita T."/>
            <person name="Miura S."/>
            <person name="Nakayama A."/>
            <person name="Nishizaka S."/>
            <person name="Nomoto H."/>
            <person name="Ohta F."/>
            <person name="Oishi K."/>
            <person name="Rigoutsos I."/>
            <person name="Sano M."/>
            <person name="Sasaki A."/>
            <person name="Sasakura Y."/>
            <person name="Shoguchi E."/>
            <person name="Shin-i T."/>
            <person name="Spagnuolo A."/>
            <person name="Stainier D."/>
            <person name="Suzuki M.M."/>
            <person name="Tassy O."/>
            <person name="Takatori N."/>
            <person name="Tokuoka M."/>
            <person name="Yagi K."/>
            <person name="Yoshizaki F."/>
            <person name="Wada S."/>
            <person name="Zhang C."/>
            <person name="Hyatt P.D."/>
            <person name="Larimer F."/>
            <person name="Detter C."/>
            <person name="Doggett N."/>
            <person name="Glavina T."/>
            <person name="Hawkins T."/>
            <person name="Richardson P."/>
            <person name="Lucas S."/>
            <person name="Kohara Y."/>
            <person name="Levine M."/>
            <person name="Satoh N."/>
            <person name="Rokhsar D.S."/>
        </authorList>
    </citation>
    <scope>NUCLEOTIDE SEQUENCE [LARGE SCALE GENOMIC DNA]</scope>
</reference>
<evidence type="ECO:0000256" key="1">
    <source>
        <dbReference type="SAM" id="MobiDB-lite"/>
    </source>
</evidence>
<dbReference type="KEGG" id="cin:100177692"/>
<reference evidence="3" key="2">
    <citation type="submission" date="2025-08" db="UniProtKB">
        <authorList>
            <consortium name="Ensembl"/>
        </authorList>
    </citation>
    <scope>IDENTIFICATION</scope>
</reference>
<dbReference type="RefSeq" id="XP_002119900.1">
    <property type="nucleotide sequence ID" value="XM_002119864.4"/>
</dbReference>
<dbReference type="InterPro" id="IPR024771">
    <property type="entry name" value="SUZ"/>
</dbReference>
<keyword evidence="4" id="KW-1185">Reference proteome</keyword>
<dbReference type="PANTHER" id="PTHR31796:SF2">
    <property type="entry name" value="SUZ DOMAIN-CONTAINING PROTEIN 1"/>
    <property type="match status" value="1"/>
</dbReference>
<organism evidence="3 4">
    <name type="scientific">Ciona intestinalis</name>
    <name type="common">Transparent sea squirt</name>
    <name type="synonym">Ascidia intestinalis</name>
    <dbReference type="NCBI Taxonomy" id="7719"/>
    <lineage>
        <taxon>Eukaryota</taxon>
        <taxon>Metazoa</taxon>
        <taxon>Chordata</taxon>
        <taxon>Tunicata</taxon>
        <taxon>Ascidiacea</taxon>
        <taxon>Phlebobranchia</taxon>
        <taxon>Cionidae</taxon>
        <taxon>Ciona</taxon>
    </lineage>
</organism>
<protein>
    <submittedName>
        <fullName evidence="3">SUZ domain-containing protein 1-like</fullName>
    </submittedName>
</protein>
<dbReference type="Proteomes" id="UP000008144">
    <property type="component" value="Unassembled WGS sequence"/>
</dbReference>
<dbReference type="InParanoid" id="F6SD42"/>
<dbReference type="OMA" id="DVSDNWE"/>
<dbReference type="Pfam" id="PF12752">
    <property type="entry name" value="SUZ"/>
    <property type="match status" value="1"/>
</dbReference>